<dbReference type="InterPro" id="IPR001310">
    <property type="entry name" value="Histidine_triad_HIT"/>
</dbReference>
<evidence type="ECO:0000256" key="1">
    <source>
        <dbReference type="PIRSR" id="PIRSR601310-1"/>
    </source>
</evidence>
<dbReference type="PANTHER" id="PTHR46648">
    <property type="entry name" value="HIT FAMILY PROTEIN 1"/>
    <property type="match status" value="1"/>
</dbReference>
<reference evidence="5" key="2">
    <citation type="submission" date="2020-09" db="EMBL/GenBank/DDBJ databases">
        <authorList>
            <person name="Sun Q."/>
            <person name="Zhou Y."/>
        </authorList>
    </citation>
    <scope>NUCLEOTIDE SEQUENCE</scope>
    <source>
        <strain evidence="5">CGMCC 1.15254</strain>
    </source>
</reference>
<protein>
    <submittedName>
        <fullName evidence="5">Hydrolase</fullName>
    </submittedName>
</protein>
<dbReference type="AlphaFoldDB" id="A0A917FAE0"/>
<dbReference type="InterPro" id="IPR036265">
    <property type="entry name" value="HIT-like_sf"/>
</dbReference>
<dbReference type="PRINTS" id="PR00332">
    <property type="entry name" value="HISTRIAD"/>
</dbReference>
<evidence type="ECO:0000313" key="5">
    <source>
        <dbReference type="EMBL" id="GGF60240.1"/>
    </source>
</evidence>
<evidence type="ECO:0000256" key="3">
    <source>
        <dbReference type="PROSITE-ProRule" id="PRU00464"/>
    </source>
</evidence>
<dbReference type="PROSITE" id="PS51084">
    <property type="entry name" value="HIT_2"/>
    <property type="match status" value="1"/>
</dbReference>
<dbReference type="InterPro" id="IPR011146">
    <property type="entry name" value="HIT-like"/>
</dbReference>
<feature type="active site" description="Tele-AMP-histidine intermediate" evidence="1">
    <location>
        <position position="102"/>
    </location>
</feature>
<dbReference type="GO" id="GO:0009117">
    <property type="term" value="P:nucleotide metabolic process"/>
    <property type="evidence" value="ECO:0007669"/>
    <property type="project" value="TreeGrafter"/>
</dbReference>
<dbReference type="InterPro" id="IPR039384">
    <property type="entry name" value="HINT"/>
</dbReference>
<dbReference type="GO" id="GO:0016787">
    <property type="term" value="F:hydrolase activity"/>
    <property type="evidence" value="ECO:0007669"/>
    <property type="project" value="UniProtKB-KW"/>
</dbReference>
<keyword evidence="6" id="KW-1185">Reference proteome</keyword>
<dbReference type="InterPro" id="IPR019808">
    <property type="entry name" value="Histidine_triad_CS"/>
</dbReference>
<accession>A0A917FAE0</accession>
<dbReference type="PANTHER" id="PTHR46648:SF1">
    <property type="entry name" value="ADENOSINE 5'-MONOPHOSPHORAMIDASE HNT1"/>
    <property type="match status" value="1"/>
</dbReference>
<dbReference type="PROSITE" id="PS00892">
    <property type="entry name" value="HIT_1"/>
    <property type="match status" value="1"/>
</dbReference>
<evidence type="ECO:0000313" key="6">
    <source>
        <dbReference type="Proteomes" id="UP000632498"/>
    </source>
</evidence>
<dbReference type="RefSeq" id="WP_188662880.1">
    <property type="nucleotide sequence ID" value="NZ_BMHV01000007.1"/>
</dbReference>
<dbReference type="Gene3D" id="3.30.428.10">
    <property type="entry name" value="HIT-like"/>
    <property type="match status" value="1"/>
</dbReference>
<evidence type="ECO:0000259" key="4">
    <source>
        <dbReference type="PROSITE" id="PS51084"/>
    </source>
</evidence>
<dbReference type="SUPFAM" id="SSF54197">
    <property type="entry name" value="HIT-like"/>
    <property type="match status" value="1"/>
</dbReference>
<dbReference type="CDD" id="cd01277">
    <property type="entry name" value="HINT_subgroup"/>
    <property type="match status" value="1"/>
</dbReference>
<organism evidence="5 6">
    <name type="scientific">Terasakiella brassicae</name>
    <dbReference type="NCBI Taxonomy" id="1634917"/>
    <lineage>
        <taxon>Bacteria</taxon>
        <taxon>Pseudomonadati</taxon>
        <taxon>Pseudomonadota</taxon>
        <taxon>Alphaproteobacteria</taxon>
        <taxon>Rhodospirillales</taxon>
        <taxon>Terasakiellaceae</taxon>
        <taxon>Terasakiella</taxon>
    </lineage>
</organism>
<comment type="caution">
    <text evidence="5">The sequence shown here is derived from an EMBL/GenBank/DDBJ whole genome shotgun (WGS) entry which is preliminary data.</text>
</comment>
<gene>
    <name evidence="5" type="ORF">GCM10011332_12430</name>
</gene>
<name>A0A917FAE0_9PROT</name>
<keyword evidence="5" id="KW-0378">Hydrolase</keyword>
<evidence type="ECO:0000256" key="2">
    <source>
        <dbReference type="PIRSR" id="PIRSR601310-3"/>
    </source>
</evidence>
<reference evidence="5" key="1">
    <citation type="journal article" date="2014" name="Int. J. Syst. Evol. Microbiol.">
        <title>Complete genome sequence of Corynebacterium casei LMG S-19264T (=DSM 44701T), isolated from a smear-ripened cheese.</title>
        <authorList>
            <consortium name="US DOE Joint Genome Institute (JGI-PGF)"/>
            <person name="Walter F."/>
            <person name="Albersmeier A."/>
            <person name="Kalinowski J."/>
            <person name="Ruckert C."/>
        </authorList>
    </citation>
    <scope>NUCLEOTIDE SEQUENCE</scope>
    <source>
        <strain evidence="5">CGMCC 1.15254</strain>
    </source>
</reference>
<sequence length="140" mass="15404">MSLADDCIFCKILRNEIPSLKVYEDEQTYAFMDINPANPGHVLVIPKYHAPNIFEIPPEWLSACMVTVQKIALAVEKTVSPDGINILQANGEGAAQSVFHLHIHVMPRANGDDLKMNWGHNPGDMEAIAALAEEIKAELA</sequence>
<feature type="short sequence motif" description="Histidine triad motif" evidence="2 3">
    <location>
        <begin position="100"/>
        <end position="104"/>
    </location>
</feature>
<dbReference type="EMBL" id="BMHV01000007">
    <property type="protein sequence ID" value="GGF60240.1"/>
    <property type="molecule type" value="Genomic_DNA"/>
</dbReference>
<dbReference type="Proteomes" id="UP000632498">
    <property type="component" value="Unassembled WGS sequence"/>
</dbReference>
<proteinExistence type="predicted"/>
<dbReference type="Pfam" id="PF01230">
    <property type="entry name" value="HIT"/>
    <property type="match status" value="1"/>
</dbReference>
<feature type="domain" description="HIT" evidence="4">
    <location>
        <begin position="8"/>
        <end position="116"/>
    </location>
</feature>